<dbReference type="VEuPathDB" id="VectorBase:LDEU008796"/>
<dbReference type="AlphaFoldDB" id="A0A443S6Y2"/>
<name>A0A443S6Y2_9ACAR</name>
<keyword evidence="4" id="KW-0418">Kinase</keyword>
<dbReference type="SUPFAM" id="SSF54768">
    <property type="entry name" value="dsRNA-binding domain-like"/>
    <property type="match status" value="2"/>
</dbReference>
<dbReference type="PROSITE" id="PS50137">
    <property type="entry name" value="DS_RBD"/>
    <property type="match status" value="2"/>
</dbReference>
<keyword evidence="1 2" id="KW-0694">RNA-binding</keyword>
<accession>A0A443S6Y2</accession>
<feature type="non-terminal residue" evidence="4">
    <location>
        <position position="1"/>
    </location>
</feature>
<dbReference type="GO" id="GO:0003725">
    <property type="term" value="F:double-stranded RNA binding"/>
    <property type="evidence" value="ECO:0007669"/>
    <property type="project" value="TreeGrafter"/>
</dbReference>
<evidence type="ECO:0000256" key="1">
    <source>
        <dbReference type="ARBA" id="ARBA00022884"/>
    </source>
</evidence>
<evidence type="ECO:0000259" key="3">
    <source>
        <dbReference type="PROSITE" id="PS50137"/>
    </source>
</evidence>
<dbReference type="EMBL" id="NCKV01006839">
    <property type="protein sequence ID" value="RWS23244.1"/>
    <property type="molecule type" value="Genomic_DNA"/>
</dbReference>
<organism evidence="4 5">
    <name type="scientific">Leptotrombidium deliense</name>
    <dbReference type="NCBI Taxonomy" id="299467"/>
    <lineage>
        <taxon>Eukaryota</taxon>
        <taxon>Metazoa</taxon>
        <taxon>Ecdysozoa</taxon>
        <taxon>Arthropoda</taxon>
        <taxon>Chelicerata</taxon>
        <taxon>Arachnida</taxon>
        <taxon>Acari</taxon>
        <taxon>Acariformes</taxon>
        <taxon>Trombidiformes</taxon>
        <taxon>Prostigmata</taxon>
        <taxon>Anystina</taxon>
        <taxon>Parasitengona</taxon>
        <taxon>Trombiculoidea</taxon>
        <taxon>Trombiculidae</taxon>
        <taxon>Leptotrombidium</taxon>
    </lineage>
</organism>
<dbReference type="GO" id="GO:0016442">
    <property type="term" value="C:RISC complex"/>
    <property type="evidence" value="ECO:0007669"/>
    <property type="project" value="TreeGrafter"/>
</dbReference>
<dbReference type="SMART" id="SM00358">
    <property type="entry name" value="DSRM"/>
    <property type="match status" value="2"/>
</dbReference>
<dbReference type="InterPro" id="IPR014720">
    <property type="entry name" value="dsRBD_dom"/>
</dbReference>
<sequence>KDLTRNNLPMSQMLPSQIKLEPGISHAGNSKYVDNMNNHEDLTNNLEKLSLNIAVANSAASELHELLTKRGLKWDYKEIGCTGADHHRQFEFEIIIGDKKFRGFGSQKKTAKQAAASVALQAIKGNPDILPPVPSTSTENQDKNPLNGDFVDNPISKLMELCAKNKIPPPEFALIYSFTPPSPPFFTMSCALKALNVVANGGGSTKQAAKREAAECALVEIETKGIFQESRPKTKVKTEANSNEAVALLKMKFLEELESVQLNDTIFTSLREEKFDCNEFLNQITISTKSKLEYLELDKTQFVNEYRCVCQIFIDEHKKIPIFTTWAKSVRSINEAKVLASRRAIFLILASRNI</sequence>
<dbReference type="Gene3D" id="3.30.160.20">
    <property type="match status" value="2"/>
</dbReference>
<dbReference type="GO" id="GO:0035197">
    <property type="term" value="F:siRNA binding"/>
    <property type="evidence" value="ECO:0007669"/>
    <property type="project" value="TreeGrafter"/>
</dbReference>
<comment type="caution">
    <text evidence="4">The sequence shown here is derived from an EMBL/GenBank/DDBJ whole genome shotgun (WGS) entry which is preliminary data.</text>
</comment>
<protein>
    <submittedName>
        <fullName evidence="4">Interferon-inducible double-stranded RNA-dependent protein kinase activator A-like isoform X2</fullName>
    </submittedName>
</protein>
<feature type="domain" description="DRBM" evidence="3">
    <location>
        <begin position="58"/>
        <end position="125"/>
    </location>
</feature>
<dbReference type="OrthoDB" id="5961559at2759"/>
<evidence type="ECO:0000313" key="4">
    <source>
        <dbReference type="EMBL" id="RWS23244.1"/>
    </source>
</evidence>
<dbReference type="PANTHER" id="PTHR46205:SF3">
    <property type="entry name" value="LOQUACIOUS, ISOFORM B"/>
    <property type="match status" value="1"/>
</dbReference>
<dbReference type="GO" id="GO:0005634">
    <property type="term" value="C:nucleus"/>
    <property type="evidence" value="ECO:0007669"/>
    <property type="project" value="TreeGrafter"/>
</dbReference>
<dbReference type="GO" id="GO:0070920">
    <property type="term" value="P:regulation of regulatory ncRNA processing"/>
    <property type="evidence" value="ECO:0007669"/>
    <property type="project" value="TreeGrafter"/>
</dbReference>
<proteinExistence type="predicted"/>
<dbReference type="GO" id="GO:0070578">
    <property type="term" value="C:RISC-loading complex"/>
    <property type="evidence" value="ECO:0007669"/>
    <property type="project" value="TreeGrafter"/>
</dbReference>
<keyword evidence="4" id="KW-0808">Transferase</keyword>
<keyword evidence="5" id="KW-1185">Reference proteome</keyword>
<dbReference type="STRING" id="299467.A0A443S6Y2"/>
<evidence type="ECO:0000313" key="5">
    <source>
        <dbReference type="Proteomes" id="UP000288716"/>
    </source>
</evidence>
<reference evidence="4 5" key="1">
    <citation type="journal article" date="2018" name="Gigascience">
        <title>Genomes of trombidid mites reveal novel predicted allergens and laterally-transferred genes associated with secondary metabolism.</title>
        <authorList>
            <person name="Dong X."/>
            <person name="Chaisiri K."/>
            <person name="Xia D."/>
            <person name="Armstrong S.D."/>
            <person name="Fang Y."/>
            <person name="Donnelly M.J."/>
            <person name="Kadowaki T."/>
            <person name="McGarry J.W."/>
            <person name="Darby A.C."/>
            <person name="Makepeace B.L."/>
        </authorList>
    </citation>
    <scope>NUCLEOTIDE SEQUENCE [LARGE SCALE GENOMIC DNA]</scope>
    <source>
        <strain evidence="4">UoL-UT</strain>
    </source>
</reference>
<dbReference type="GO" id="GO:0016301">
    <property type="term" value="F:kinase activity"/>
    <property type="evidence" value="ECO:0007669"/>
    <property type="project" value="UniProtKB-KW"/>
</dbReference>
<gene>
    <name evidence="4" type="ORF">B4U80_13416</name>
</gene>
<dbReference type="GO" id="GO:0030422">
    <property type="term" value="P:siRNA processing"/>
    <property type="evidence" value="ECO:0007669"/>
    <property type="project" value="TreeGrafter"/>
</dbReference>
<feature type="domain" description="DRBM" evidence="3">
    <location>
        <begin position="153"/>
        <end position="223"/>
    </location>
</feature>
<dbReference type="PANTHER" id="PTHR46205">
    <property type="entry name" value="LOQUACIOUS, ISOFORM B"/>
    <property type="match status" value="1"/>
</dbReference>
<dbReference type="InterPro" id="IPR051247">
    <property type="entry name" value="RLC_Component"/>
</dbReference>
<dbReference type="Pfam" id="PF00035">
    <property type="entry name" value="dsrm"/>
    <property type="match status" value="2"/>
</dbReference>
<dbReference type="Proteomes" id="UP000288716">
    <property type="component" value="Unassembled WGS sequence"/>
</dbReference>
<evidence type="ECO:0000256" key="2">
    <source>
        <dbReference type="PROSITE-ProRule" id="PRU00266"/>
    </source>
</evidence>
<dbReference type="GO" id="GO:0005737">
    <property type="term" value="C:cytoplasm"/>
    <property type="evidence" value="ECO:0007669"/>
    <property type="project" value="TreeGrafter"/>
</dbReference>